<dbReference type="Proteomes" id="UP000199356">
    <property type="component" value="Unassembled WGS sequence"/>
</dbReference>
<feature type="transmembrane region" description="Helical" evidence="1">
    <location>
        <begin position="243"/>
        <end position="272"/>
    </location>
</feature>
<dbReference type="EMBL" id="FOXA01000001">
    <property type="protein sequence ID" value="SFO83416.1"/>
    <property type="molecule type" value="Genomic_DNA"/>
</dbReference>
<protein>
    <submittedName>
        <fullName evidence="2">Uncharacterized membrane protein</fullName>
    </submittedName>
</protein>
<dbReference type="OrthoDB" id="9809543at2"/>
<evidence type="ECO:0000256" key="1">
    <source>
        <dbReference type="SAM" id="Phobius"/>
    </source>
</evidence>
<dbReference type="InterPro" id="IPR018692">
    <property type="entry name" value="DUF2189"/>
</dbReference>
<feature type="transmembrane region" description="Helical" evidence="1">
    <location>
        <begin position="90"/>
        <end position="113"/>
    </location>
</feature>
<name>A0A1I5KFK7_9RHOB</name>
<feature type="transmembrane region" description="Helical" evidence="1">
    <location>
        <begin position="200"/>
        <end position="219"/>
    </location>
</feature>
<keyword evidence="1" id="KW-0472">Membrane</keyword>
<dbReference type="AlphaFoldDB" id="A0A1I5KFK7"/>
<organism evidence="2 3">
    <name type="scientific">Tranquillimonas alkanivorans</name>
    <dbReference type="NCBI Taxonomy" id="441119"/>
    <lineage>
        <taxon>Bacteria</taxon>
        <taxon>Pseudomonadati</taxon>
        <taxon>Pseudomonadota</taxon>
        <taxon>Alphaproteobacteria</taxon>
        <taxon>Rhodobacterales</taxon>
        <taxon>Roseobacteraceae</taxon>
        <taxon>Tranquillimonas</taxon>
    </lineage>
</organism>
<keyword evidence="1" id="KW-1133">Transmembrane helix</keyword>
<gene>
    <name evidence="2" type="ORF">SAMN04488047_10158</name>
</gene>
<dbReference type="Pfam" id="PF09955">
    <property type="entry name" value="DUF2189"/>
    <property type="match status" value="1"/>
</dbReference>
<evidence type="ECO:0000313" key="2">
    <source>
        <dbReference type="EMBL" id="SFO83416.1"/>
    </source>
</evidence>
<feature type="transmembrane region" description="Helical" evidence="1">
    <location>
        <begin position="139"/>
        <end position="163"/>
    </location>
</feature>
<keyword evidence="1" id="KW-0812">Transmembrane</keyword>
<reference evidence="2 3" key="1">
    <citation type="submission" date="2016-10" db="EMBL/GenBank/DDBJ databases">
        <authorList>
            <person name="de Groot N.N."/>
        </authorList>
    </citation>
    <scope>NUCLEOTIDE SEQUENCE [LARGE SCALE GENOMIC DNA]</scope>
    <source>
        <strain evidence="2 3">DSM 19547</strain>
    </source>
</reference>
<evidence type="ECO:0000313" key="3">
    <source>
        <dbReference type="Proteomes" id="UP000199356"/>
    </source>
</evidence>
<accession>A0A1I5KFK7</accession>
<keyword evidence="3" id="KW-1185">Reference proteome</keyword>
<feature type="transmembrane region" description="Helical" evidence="1">
    <location>
        <begin position="63"/>
        <end position="84"/>
    </location>
</feature>
<dbReference type="RefSeq" id="WP_093416181.1">
    <property type="nucleotide sequence ID" value="NZ_FOXA01000001.1"/>
</dbReference>
<dbReference type="STRING" id="441119.SAMN04488047_10158"/>
<proteinExistence type="predicted"/>
<sequence>MDKTIGNPFSWFAQRLGAAGAHASATVGQLGGEATAREPTIRRITRADLMDALRRGAEDAAAFRADVVFVILLYPVLGVLLFALTLQGELLHILFPLASGFALLGPVAAVGLYEMSRRRERGEDTDWFSAFAVIRSPSFGAIFLLGLYLAAIFVVWLLTANLIYQETLGPEPPTALAPFLAAVFTTGAGWTMIGLGVAVGFVFAAVVLVLSVVSFPMLLDRRVGVPRAVATSMKVTRENPRTVATWGLIVALGLVLGSLPFFVGLILVLPVLGHATWHLYRRAVRWD</sequence>